<accession>A0ACA9S4H0</accession>
<feature type="non-terminal residue" evidence="1">
    <location>
        <position position="1"/>
    </location>
</feature>
<feature type="non-terminal residue" evidence="1">
    <location>
        <position position="240"/>
    </location>
</feature>
<reference evidence="1" key="1">
    <citation type="submission" date="2021-06" db="EMBL/GenBank/DDBJ databases">
        <authorList>
            <person name="Kallberg Y."/>
            <person name="Tangrot J."/>
            <person name="Rosling A."/>
        </authorList>
    </citation>
    <scope>NUCLEOTIDE SEQUENCE</scope>
    <source>
        <strain evidence="1">MA461A</strain>
    </source>
</reference>
<evidence type="ECO:0000313" key="2">
    <source>
        <dbReference type="Proteomes" id="UP000789920"/>
    </source>
</evidence>
<dbReference type="EMBL" id="CAJVQC010088214">
    <property type="protein sequence ID" value="CAG8823938.1"/>
    <property type="molecule type" value="Genomic_DNA"/>
</dbReference>
<sequence>DKLERDMVSHQADYGFIVATCEGDKIIRNDNSTDQEQKLKKIEEWANSKLPKYIIDLQKQLENQESAVNAIIDKANKIKKFKEEIYRLAMSNMWRHPEKDAQKNVYPVNSKFLYEKNELKSFKYIKIGKNKEQEIKNLRNDVVIGELKGKKDIFFSYNSCEYPSSLDNYLTFKGGIVIKTVGEEWVFPTINEIAISFPNREERDEKYQEFESKAYCLVEGVDWEKVRMGSKDLKIEAFSK</sequence>
<protein>
    <submittedName>
        <fullName evidence="1">7079_t:CDS:1</fullName>
    </submittedName>
</protein>
<gene>
    <name evidence="1" type="ORF">RPERSI_LOCUS26133</name>
</gene>
<proteinExistence type="predicted"/>
<dbReference type="Proteomes" id="UP000789920">
    <property type="component" value="Unassembled WGS sequence"/>
</dbReference>
<keyword evidence="2" id="KW-1185">Reference proteome</keyword>
<organism evidence="1 2">
    <name type="scientific">Racocetra persica</name>
    <dbReference type="NCBI Taxonomy" id="160502"/>
    <lineage>
        <taxon>Eukaryota</taxon>
        <taxon>Fungi</taxon>
        <taxon>Fungi incertae sedis</taxon>
        <taxon>Mucoromycota</taxon>
        <taxon>Glomeromycotina</taxon>
        <taxon>Glomeromycetes</taxon>
        <taxon>Diversisporales</taxon>
        <taxon>Gigasporaceae</taxon>
        <taxon>Racocetra</taxon>
    </lineage>
</organism>
<name>A0ACA9S4H0_9GLOM</name>
<comment type="caution">
    <text evidence="1">The sequence shown here is derived from an EMBL/GenBank/DDBJ whole genome shotgun (WGS) entry which is preliminary data.</text>
</comment>
<evidence type="ECO:0000313" key="1">
    <source>
        <dbReference type="EMBL" id="CAG8823938.1"/>
    </source>
</evidence>